<feature type="region of interest" description="Disordered" evidence="1">
    <location>
        <begin position="1"/>
        <end position="22"/>
    </location>
</feature>
<name>A0A9W8RZ80_9HYPO</name>
<evidence type="ECO:0008006" key="4">
    <source>
        <dbReference type="Google" id="ProtNLM"/>
    </source>
</evidence>
<dbReference type="GO" id="GO:0003676">
    <property type="term" value="F:nucleic acid binding"/>
    <property type="evidence" value="ECO:0007669"/>
    <property type="project" value="InterPro"/>
</dbReference>
<dbReference type="SUPFAM" id="SSF57756">
    <property type="entry name" value="Retrovirus zinc finger-like domains"/>
    <property type="match status" value="1"/>
</dbReference>
<dbReference type="EMBL" id="JAOQAZ010000011">
    <property type="protein sequence ID" value="KAJ4262934.1"/>
    <property type="molecule type" value="Genomic_DNA"/>
</dbReference>
<proteinExistence type="predicted"/>
<evidence type="ECO:0000313" key="3">
    <source>
        <dbReference type="Proteomes" id="UP001152049"/>
    </source>
</evidence>
<keyword evidence="3" id="KW-1185">Reference proteome</keyword>
<protein>
    <recommendedName>
        <fullName evidence="4">CCHC-type domain-containing protein</fullName>
    </recommendedName>
</protein>
<dbReference type="InterPro" id="IPR036875">
    <property type="entry name" value="Znf_CCHC_sf"/>
</dbReference>
<comment type="caution">
    <text evidence="2">The sequence shown here is derived from an EMBL/GenBank/DDBJ whole genome shotgun (WGS) entry which is preliminary data.</text>
</comment>
<evidence type="ECO:0000313" key="2">
    <source>
        <dbReference type="EMBL" id="KAJ4262934.1"/>
    </source>
</evidence>
<reference evidence="2" key="1">
    <citation type="submission" date="2022-09" db="EMBL/GenBank/DDBJ databases">
        <title>Fusarium specimens isolated from Avocado Roots.</title>
        <authorList>
            <person name="Stajich J."/>
            <person name="Roper C."/>
            <person name="Heimlech-Rivalta G."/>
        </authorList>
    </citation>
    <scope>NUCLEOTIDE SEQUENCE</scope>
    <source>
        <strain evidence="2">CF00136</strain>
    </source>
</reference>
<dbReference type="AlphaFoldDB" id="A0A9W8RZ80"/>
<dbReference type="OrthoDB" id="4777753at2759"/>
<evidence type="ECO:0000256" key="1">
    <source>
        <dbReference type="SAM" id="MobiDB-lite"/>
    </source>
</evidence>
<organism evidence="2 3">
    <name type="scientific">Fusarium torreyae</name>
    <dbReference type="NCBI Taxonomy" id="1237075"/>
    <lineage>
        <taxon>Eukaryota</taxon>
        <taxon>Fungi</taxon>
        <taxon>Dikarya</taxon>
        <taxon>Ascomycota</taxon>
        <taxon>Pezizomycotina</taxon>
        <taxon>Sordariomycetes</taxon>
        <taxon>Hypocreomycetidae</taxon>
        <taxon>Hypocreales</taxon>
        <taxon>Nectriaceae</taxon>
        <taxon>Fusarium</taxon>
    </lineage>
</organism>
<accession>A0A9W8RZ80</accession>
<dbReference type="GO" id="GO:0008270">
    <property type="term" value="F:zinc ion binding"/>
    <property type="evidence" value="ECO:0007669"/>
    <property type="project" value="InterPro"/>
</dbReference>
<gene>
    <name evidence="2" type="ORF">NW762_006547</name>
</gene>
<dbReference type="Proteomes" id="UP001152049">
    <property type="component" value="Unassembled WGS sequence"/>
</dbReference>
<sequence length="218" mass="23831">MAENDNKKRKKMNSDNEEENNVNDTRAIDALYERVSQGGTKKVAYFIWALERKPTREEVRKFLEGQLALLQPTDVATCAGCGSGKHKLMACLNAGPDGMMKGCPWCDTLGHSFDQCPSTNNNTFNQLFLVMSRANMPSFQATQSWVNTVRAVVADGPCDLTNFPWTSDFAKVMAPSTSVLQAKVDSTLSASGVCGGDVLPADPATKDWDSIQQTYASM</sequence>